<reference evidence="1 2" key="1">
    <citation type="submission" date="2017-01" db="EMBL/GenBank/DDBJ databases">
        <title>Genome analysis of Paenibacillus selenitrireducens ES3-24.</title>
        <authorList>
            <person name="Xu D."/>
            <person name="Yao R."/>
            <person name="Zheng S."/>
        </authorList>
    </citation>
    <scope>NUCLEOTIDE SEQUENCE [LARGE SCALE GENOMIC DNA]</scope>
    <source>
        <strain evidence="1 2">ES3-24</strain>
    </source>
</reference>
<sequence>MQETLMMKHAVGGRIFIDSSKQTVEYVWEPSEAGWKFVVNTPMNGEIEELLRLKTEINVFVFQQVEGQPMKKIWFYVHEGPVTYDADQAQLTVYARSCIEYFPGDYLS</sequence>
<dbReference type="OrthoDB" id="2878419at2"/>
<evidence type="ECO:0000313" key="1">
    <source>
        <dbReference type="EMBL" id="OPA76882.1"/>
    </source>
</evidence>
<dbReference type="AlphaFoldDB" id="A0A1T2XAQ9"/>
<name>A0A1T2XAQ9_9BACL</name>
<proteinExistence type="predicted"/>
<evidence type="ECO:0000313" key="2">
    <source>
        <dbReference type="Proteomes" id="UP000190188"/>
    </source>
</evidence>
<accession>A0A1T2XAQ9</accession>
<protein>
    <submittedName>
        <fullName evidence="1">Uncharacterized protein</fullName>
    </submittedName>
</protein>
<dbReference type="STRING" id="1324314.BVG16_17180"/>
<keyword evidence="2" id="KW-1185">Reference proteome</keyword>
<dbReference type="EMBL" id="MSZX01000006">
    <property type="protein sequence ID" value="OPA76882.1"/>
    <property type="molecule type" value="Genomic_DNA"/>
</dbReference>
<comment type="caution">
    <text evidence="1">The sequence shown here is derived from an EMBL/GenBank/DDBJ whole genome shotgun (WGS) entry which is preliminary data.</text>
</comment>
<dbReference type="RefSeq" id="WP_078499935.1">
    <property type="nucleotide sequence ID" value="NZ_MSZX01000006.1"/>
</dbReference>
<gene>
    <name evidence="1" type="ORF">BVG16_17180</name>
</gene>
<organism evidence="1 2">
    <name type="scientific">Paenibacillus selenitireducens</name>
    <dbReference type="NCBI Taxonomy" id="1324314"/>
    <lineage>
        <taxon>Bacteria</taxon>
        <taxon>Bacillati</taxon>
        <taxon>Bacillota</taxon>
        <taxon>Bacilli</taxon>
        <taxon>Bacillales</taxon>
        <taxon>Paenibacillaceae</taxon>
        <taxon>Paenibacillus</taxon>
    </lineage>
</organism>
<dbReference type="Proteomes" id="UP000190188">
    <property type="component" value="Unassembled WGS sequence"/>
</dbReference>